<dbReference type="EMBL" id="FMZZ01000001">
    <property type="protein sequence ID" value="SDC34172.1"/>
    <property type="molecule type" value="Genomic_DNA"/>
</dbReference>
<dbReference type="GO" id="GO:0016740">
    <property type="term" value="F:transferase activity"/>
    <property type="evidence" value="ECO:0007669"/>
    <property type="project" value="UniProtKB-KW"/>
</dbReference>
<dbReference type="Proteomes" id="UP000199501">
    <property type="component" value="Unassembled WGS sequence"/>
</dbReference>
<evidence type="ECO:0000313" key="3">
    <source>
        <dbReference type="Proteomes" id="UP000199501"/>
    </source>
</evidence>
<dbReference type="AlphaFoldDB" id="A0A1G6KST5"/>
<dbReference type="Pfam" id="PF01636">
    <property type="entry name" value="APH"/>
    <property type="match status" value="1"/>
</dbReference>
<organism evidence="2 3">
    <name type="scientific">Actinokineospora iranica</name>
    <dbReference type="NCBI Taxonomy" id="1271860"/>
    <lineage>
        <taxon>Bacteria</taxon>
        <taxon>Bacillati</taxon>
        <taxon>Actinomycetota</taxon>
        <taxon>Actinomycetes</taxon>
        <taxon>Pseudonocardiales</taxon>
        <taxon>Pseudonocardiaceae</taxon>
        <taxon>Actinokineospora</taxon>
    </lineage>
</organism>
<proteinExistence type="predicted"/>
<dbReference type="InterPro" id="IPR051678">
    <property type="entry name" value="AGP_Transferase"/>
</dbReference>
<name>A0A1G6KST5_9PSEU</name>
<dbReference type="InterPro" id="IPR011009">
    <property type="entry name" value="Kinase-like_dom_sf"/>
</dbReference>
<accession>A0A1G6KST5</accession>
<protein>
    <submittedName>
        <fullName evidence="2">Phosphotransferase enzyme family protein</fullName>
    </submittedName>
</protein>
<evidence type="ECO:0000313" key="2">
    <source>
        <dbReference type="EMBL" id="SDC34172.1"/>
    </source>
</evidence>
<keyword evidence="2" id="KW-0808">Transferase</keyword>
<dbReference type="STRING" id="1271860.SAMN05216174_1011084"/>
<keyword evidence="3" id="KW-1185">Reference proteome</keyword>
<dbReference type="PANTHER" id="PTHR21310">
    <property type="entry name" value="AMINOGLYCOSIDE PHOSPHOTRANSFERASE-RELATED-RELATED"/>
    <property type="match status" value="1"/>
</dbReference>
<dbReference type="SUPFAM" id="SSF56112">
    <property type="entry name" value="Protein kinase-like (PK-like)"/>
    <property type="match status" value="1"/>
</dbReference>
<reference evidence="3" key="1">
    <citation type="submission" date="2016-10" db="EMBL/GenBank/DDBJ databases">
        <authorList>
            <person name="Varghese N."/>
            <person name="Submissions S."/>
        </authorList>
    </citation>
    <scope>NUCLEOTIDE SEQUENCE [LARGE SCALE GENOMIC DNA]</scope>
    <source>
        <strain evidence="3">IBRC-M 10403</strain>
    </source>
</reference>
<sequence length="408" mass="44818">MSHCDSGLSPVIRLHSQCGQVHDGGEPTQRVHCDVGEQTADDVVARIREDGPRQPWWPLRRIRTSWAIGACRQVKQVGAERRNARTTLDRVVSRALQELSDELVAVAGLPQVVEATPLTGRGFENTIVVLTFADRSKAVLRAFREPRMPETPRAVFLAQQGVPAPALLAANDRASLVEFAEGAPLGDHIENRTDTEQVWRLVGAAYARVHAVSFPTGLAGEDLGPARFVLTPRDPAAELHEIVDESVPGLRRLAPDLVPLLGELHLAIDAVAPSLREARSALGHGDINMWNVLVSQDRATLIDWDFPRVGDPAKEVALLDKHASLYNGTGLPPAFFAGYGKTQEPNTTLHRVVQTLGWATSGDFTQIDRDPDLTEDLKQRAKNWLPKLVAHVREMPAHLERLRALSSR</sequence>
<evidence type="ECO:0000259" key="1">
    <source>
        <dbReference type="Pfam" id="PF01636"/>
    </source>
</evidence>
<dbReference type="Gene3D" id="3.90.1200.10">
    <property type="match status" value="1"/>
</dbReference>
<gene>
    <name evidence="2" type="ORF">SAMN05216174_1011084</name>
</gene>
<dbReference type="InterPro" id="IPR002575">
    <property type="entry name" value="Aminoglycoside_PTrfase"/>
</dbReference>
<feature type="domain" description="Aminoglycoside phosphotransferase" evidence="1">
    <location>
        <begin position="121"/>
        <end position="342"/>
    </location>
</feature>